<dbReference type="EMBL" id="CP002363">
    <property type="protein sequence ID" value="ADV64680.1"/>
    <property type="molecule type" value="Genomic_DNA"/>
</dbReference>
<dbReference type="SMART" id="SM00382">
    <property type="entry name" value="AAA"/>
    <property type="match status" value="1"/>
</dbReference>
<dbReference type="CDD" id="cd03216">
    <property type="entry name" value="ABC_Carb_Monos_I"/>
    <property type="match status" value="1"/>
</dbReference>
<dbReference type="KEGG" id="dmu:Desmu_0361"/>
<dbReference type="Proteomes" id="UP000001068">
    <property type="component" value="Chromosome"/>
</dbReference>
<feature type="domain" description="ABC transporter" evidence="5">
    <location>
        <begin position="8"/>
        <end position="245"/>
    </location>
</feature>
<reference evidence="6 7" key="2">
    <citation type="journal article" date="2011" name="Stand. Genomic Sci.">
        <title>Complete genome sequence of Desulfurococcus mucosus type strain (O7/1).</title>
        <authorList>
            <person name="Wirth R."/>
            <person name="Chertkov O."/>
            <person name="Held B."/>
            <person name="Lapidus A."/>
            <person name="Nolan M."/>
            <person name="Lucas S."/>
            <person name="Hammon N."/>
            <person name="Deshpande S."/>
            <person name="Cheng J.F."/>
            <person name="Tapia R."/>
            <person name="Han C."/>
            <person name="Goodwin L."/>
            <person name="Pitluck S."/>
            <person name="Liolios K."/>
            <person name="Ioanna P."/>
            <person name="Ivanova N."/>
            <person name="Mavromatis K."/>
            <person name="Mikhailova N."/>
            <person name="Pati A."/>
            <person name="Chen A."/>
            <person name="Palaniappan K."/>
            <person name="Land M."/>
            <person name="Hauser L."/>
            <person name="Chang Y.J."/>
            <person name="Jeffries C.D."/>
            <person name="Bilek Y."/>
            <person name="Hader T."/>
            <person name="Rohde M."/>
            <person name="Spring S."/>
            <person name="Sikorski J."/>
            <person name="Goker M."/>
            <person name="Woyke T."/>
            <person name="Bristow J."/>
            <person name="Eisen J.A."/>
            <person name="Markowitz V."/>
            <person name="Hugenholtz P."/>
            <person name="Kyrpides N.C."/>
            <person name="Klenk H.P."/>
        </authorList>
    </citation>
    <scope>NUCLEOTIDE SEQUENCE [LARGE SCALE GENOMIC DNA]</scope>
    <source>
        <strain evidence="7">ATCC 35584 / DSM 2162 / JCM 9187 / O7/1</strain>
    </source>
</reference>
<dbReference type="PROSITE" id="PS50893">
    <property type="entry name" value="ABC_TRANSPORTER_2"/>
    <property type="match status" value="1"/>
</dbReference>
<reference evidence="7" key="1">
    <citation type="submission" date="2010-11" db="EMBL/GenBank/DDBJ databases">
        <title>The complete genome of Desulfurococcus mucosus DSM 2162.</title>
        <authorList>
            <consortium name="US DOE Joint Genome Institute (JGI-PGF)"/>
            <person name="Lucas S."/>
            <person name="Copeland A."/>
            <person name="Lapidus A."/>
            <person name="Bruce D."/>
            <person name="Goodwin L."/>
            <person name="Pitluck S."/>
            <person name="Kyrpides N."/>
            <person name="Mavromatis K."/>
            <person name="Pagani I."/>
            <person name="Ivanova N."/>
            <person name="Ovchinnikova G."/>
            <person name="Chertkov O."/>
            <person name="Held B."/>
            <person name="Brettin T."/>
            <person name="Detter J.C."/>
            <person name="Tapia R."/>
            <person name="Han C."/>
            <person name="Land M."/>
            <person name="Hauser L."/>
            <person name="Markowitz V."/>
            <person name="Cheng J.-F."/>
            <person name="Hugenholtz P."/>
            <person name="Woyke T."/>
            <person name="Wu D."/>
            <person name="Wirth R."/>
            <person name="Bilek Y."/>
            <person name="Hader T."/>
            <person name="Klenk H.-P."/>
            <person name="Eisen J.A."/>
        </authorList>
    </citation>
    <scope>NUCLEOTIDE SEQUENCE [LARGE SCALE GENOMIC DNA]</scope>
    <source>
        <strain evidence="7">ATCC 35584 / DSM 2162 / JCM 9187 / O7/1</strain>
    </source>
</reference>
<dbReference type="Gene3D" id="3.40.50.300">
    <property type="entry name" value="P-loop containing nucleotide triphosphate hydrolases"/>
    <property type="match status" value="1"/>
</dbReference>
<dbReference type="InterPro" id="IPR003439">
    <property type="entry name" value="ABC_transporter-like_ATP-bd"/>
</dbReference>
<dbReference type="SUPFAM" id="SSF52540">
    <property type="entry name" value="P-loop containing nucleoside triphosphate hydrolases"/>
    <property type="match status" value="1"/>
</dbReference>
<evidence type="ECO:0000259" key="5">
    <source>
        <dbReference type="PROSITE" id="PS50893"/>
    </source>
</evidence>
<dbReference type="AlphaFoldDB" id="E8R854"/>
<dbReference type="InterPro" id="IPR050107">
    <property type="entry name" value="ABC_carbohydrate_import_ATPase"/>
</dbReference>
<dbReference type="GO" id="GO:0016887">
    <property type="term" value="F:ATP hydrolysis activity"/>
    <property type="evidence" value="ECO:0007669"/>
    <property type="project" value="InterPro"/>
</dbReference>
<evidence type="ECO:0000256" key="1">
    <source>
        <dbReference type="ARBA" id="ARBA00022448"/>
    </source>
</evidence>
<dbReference type="GeneID" id="71811163"/>
<evidence type="ECO:0000313" key="6">
    <source>
        <dbReference type="EMBL" id="ADV64680.1"/>
    </source>
</evidence>
<keyword evidence="4" id="KW-0067">ATP-binding</keyword>
<dbReference type="eggNOG" id="arCOG00186">
    <property type="taxonomic scope" value="Archaea"/>
</dbReference>
<gene>
    <name evidence="6" type="ordered locus">Desmu_0361</name>
</gene>
<keyword evidence="2" id="KW-0677">Repeat</keyword>
<dbReference type="Pfam" id="PF00005">
    <property type="entry name" value="ABC_tran"/>
    <property type="match status" value="1"/>
</dbReference>
<protein>
    <submittedName>
        <fullName evidence="6">ABC transporter related protein</fullName>
    </submittedName>
</protein>
<sequence length="309" mass="34327">MGSEKPLVSVRNISKSFPGGIVALDKVSFDVYRGEIVALLGENGAGKSTIVKILYGIYFPDEGEVYVDSRKAVFYNPLDAIRSGIVMVSQIPQLIDRLTVRENLAIGLRLLGLSGLSSTSRIDEKARKVSEEIGMRIDLNAKTWRLTYTQKQMVEILRAFLLNAKLVMLDEALTYLPLEERRRFYVILEAFKKNGGSSLVITHKITEALEIADRIIVLRRGRLSGVLSREEASIEKVRELMFGEEAGKITYERLPSSPPLDQQCITVEDLVVVDEYGRRVVDGARISVRKGEVVGIAGVAGRRSSSKPL</sequence>
<evidence type="ECO:0000256" key="4">
    <source>
        <dbReference type="ARBA" id="ARBA00022840"/>
    </source>
</evidence>
<proteinExistence type="predicted"/>
<keyword evidence="7" id="KW-1185">Reference proteome</keyword>
<accession>E8R854</accession>
<dbReference type="InterPro" id="IPR003593">
    <property type="entry name" value="AAA+_ATPase"/>
</dbReference>
<organism evidence="6 7">
    <name type="scientific">Desulfurococcus mucosus (strain ATCC 35584 / DSM 2162 / JCM 9187 / O7/1)</name>
    <dbReference type="NCBI Taxonomy" id="765177"/>
    <lineage>
        <taxon>Archaea</taxon>
        <taxon>Thermoproteota</taxon>
        <taxon>Thermoprotei</taxon>
        <taxon>Desulfurococcales</taxon>
        <taxon>Desulfurococcaceae</taxon>
        <taxon>Desulfurococcus</taxon>
    </lineage>
</organism>
<dbReference type="HOGENOM" id="CLU_000604_1_2_2"/>
<dbReference type="PANTHER" id="PTHR43790:SF9">
    <property type="entry name" value="GALACTOFURANOSE TRANSPORTER ATP-BINDING PROTEIN YTFR"/>
    <property type="match status" value="1"/>
</dbReference>
<dbReference type="STRING" id="765177.Desmu_0361"/>
<evidence type="ECO:0000256" key="3">
    <source>
        <dbReference type="ARBA" id="ARBA00022741"/>
    </source>
</evidence>
<evidence type="ECO:0000256" key="2">
    <source>
        <dbReference type="ARBA" id="ARBA00022737"/>
    </source>
</evidence>
<keyword evidence="1" id="KW-0813">Transport</keyword>
<dbReference type="GO" id="GO:0005524">
    <property type="term" value="F:ATP binding"/>
    <property type="evidence" value="ECO:0007669"/>
    <property type="project" value="UniProtKB-KW"/>
</dbReference>
<evidence type="ECO:0000313" key="7">
    <source>
        <dbReference type="Proteomes" id="UP000001068"/>
    </source>
</evidence>
<name>E8R854_DESM0</name>
<keyword evidence="3" id="KW-0547">Nucleotide-binding</keyword>
<dbReference type="RefSeq" id="WP_013561902.1">
    <property type="nucleotide sequence ID" value="NC_014961.1"/>
</dbReference>
<dbReference type="InterPro" id="IPR027417">
    <property type="entry name" value="P-loop_NTPase"/>
</dbReference>
<dbReference type="PANTHER" id="PTHR43790">
    <property type="entry name" value="CARBOHYDRATE TRANSPORT ATP-BINDING PROTEIN MG119-RELATED"/>
    <property type="match status" value="1"/>
</dbReference>